<dbReference type="PANTHER" id="PTHR43749:SF2">
    <property type="entry name" value="RNA-SPLICING LIGASE RTCB"/>
    <property type="match status" value="1"/>
</dbReference>
<dbReference type="InterPro" id="IPR036025">
    <property type="entry name" value="RtcB-like_sf"/>
</dbReference>
<evidence type="ECO:0000256" key="4">
    <source>
        <dbReference type="ARBA" id="ARBA00022723"/>
    </source>
</evidence>
<evidence type="ECO:0000256" key="1">
    <source>
        <dbReference type="ARBA" id="ARBA00001936"/>
    </source>
</evidence>
<evidence type="ECO:0000313" key="11">
    <source>
        <dbReference type="Proteomes" id="UP001333102"/>
    </source>
</evidence>
<dbReference type="InterPro" id="IPR001233">
    <property type="entry name" value="RtcB"/>
</dbReference>
<organism evidence="10 11">
    <name type="scientific">Geochorda subterranea</name>
    <dbReference type="NCBI Taxonomy" id="3109564"/>
    <lineage>
        <taxon>Bacteria</taxon>
        <taxon>Bacillati</taxon>
        <taxon>Bacillota</taxon>
        <taxon>Limnochordia</taxon>
        <taxon>Limnochordales</taxon>
        <taxon>Geochordaceae</taxon>
        <taxon>Geochorda</taxon>
    </lineage>
</organism>
<keyword evidence="4" id="KW-0479">Metal-binding</keyword>
<evidence type="ECO:0000256" key="8">
    <source>
        <dbReference type="ARBA" id="ARBA00023211"/>
    </source>
</evidence>
<dbReference type="PANTHER" id="PTHR43749">
    <property type="entry name" value="RNA-SPLICING LIGASE RTCB"/>
    <property type="match status" value="1"/>
</dbReference>
<evidence type="ECO:0000256" key="9">
    <source>
        <dbReference type="ARBA" id="ARBA00047746"/>
    </source>
</evidence>
<name>A0ABZ1BR34_9FIRM</name>
<comment type="catalytic activity">
    <reaction evidence="9">
        <text>a 3'-end 3'-phospho-ribonucleotide-RNA + a 5'-end dephospho-ribonucleoside-RNA + GTP = a ribonucleotidyl-ribonucleotide-RNA + GMP + diphosphate</text>
        <dbReference type="Rhea" id="RHEA:68076"/>
        <dbReference type="Rhea" id="RHEA-COMP:10463"/>
        <dbReference type="Rhea" id="RHEA-COMP:13936"/>
        <dbReference type="Rhea" id="RHEA-COMP:17355"/>
        <dbReference type="ChEBI" id="CHEBI:33019"/>
        <dbReference type="ChEBI" id="CHEBI:37565"/>
        <dbReference type="ChEBI" id="CHEBI:58115"/>
        <dbReference type="ChEBI" id="CHEBI:83062"/>
        <dbReference type="ChEBI" id="CHEBI:138284"/>
        <dbReference type="ChEBI" id="CHEBI:173118"/>
        <dbReference type="EC" id="6.5.1.8"/>
    </reaction>
</comment>
<dbReference type="EC" id="6.5.1.8" evidence="2"/>
<protein>
    <recommendedName>
        <fullName evidence="2">3'-phosphate/5'-hydroxy nucleic acid ligase</fullName>
        <ecNumber evidence="2">6.5.1.8</ecNumber>
    </recommendedName>
</protein>
<sequence length="393" mass="42510">MERVATTGPVVDAVLMADGHKGYSMPVGGVVAYDEAVSPVGVGVDIGCGCLAVRTELTYSDLVQLAGEDKTSIKPLVNRIYKSIAFGMGRTNPDPVDSPLFDDPRWEAIPAPVRGSLRNLARQQLGTVGGGNHFVDLLVEESPEGKVWVACHFGSRGFGFKVAHGFLGLHAGLGWEDAVREDMDAPPVVFSLRSSIGQDYWQAMSLAIDYAYAGREYVVGQVLRLLGNPKVLLTVHNNHNDARKEVHNGQEVVVVRKGATPLFPGQLGFVGGSMGDISVIVRGLDTEENELTIRPTVHGAGRVMSRTKAAGKRKKIDGRWMRVGGEVDWEAVRRSLWERGIVVKGGGADEAPAVYRPLSQVLGAYTDSFEVLCTLRPVAVMMAPENEFDPYKD</sequence>
<evidence type="ECO:0000256" key="7">
    <source>
        <dbReference type="ARBA" id="ARBA00023134"/>
    </source>
</evidence>
<keyword evidence="3" id="KW-0436">Ligase</keyword>
<keyword evidence="11" id="KW-1185">Reference proteome</keyword>
<comment type="cofactor">
    <cofactor evidence="1">
        <name>Mn(2+)</name>
        <dbReference type="ChEBI" id="CHEBI:29035"/>
    </cofactor>
</comment>
<dbReference type="SUPFAM" id="SSF103365">
    <property type="entry name" value="Hypothetical protein PH1602"/>
    <property type="match status" value="1"/>
</dbReference>
<dbReference type="InterPro" id="IPR052915">
    <property type="entry name" value="RtcB-like"/>
</dbReference>
<keyword evidence="5" id="KW-0547">Nucleotide-binding</keyword>
<dbReference type="Gene3D" id="3.90.1860.10">
    <property type="entry name" value="tRNA-splicing ligase RtcB"/>
    <property type="match status" value="1"/>
</dbReference>
<proteinExistence type="predicted"/>
<dbReference type="Pfam" id="PF01139">
    <property type="entry name" value="RtcB"/>
    <property type="match status" value="2"/>
</dbReference>
<dbReference type="EMBL" id="CP141614">
    <property type="protein sequence ID" value="WRP15149.1"/>
    <property type="molecule type" value="Genomic_DNA"/>
</dbReference>
<dbReference type="Proteomes" id="UP001333102">
    <property type="component" value="Chromosome"/>
</dbReference>
<keyword evidence="7" id="KW-0342">GTP-binding</keyword>
<keyword evidence="6" id="KW-0692">RNA repair</keyword>
<evidence type="ECO:0000256" key="6">
    <source>
        <dbReference type="ARBA" id="ARBA00022800"/>
    </source>
</evidence>
<accession>A0ABZ1BR34</accession>
<evidence type="ECO:0000256" key="3">
    <source>
        <dbReference type="ARBA" id="ARBA00022598"/>
    </source>
</evidence>
<gene>
    <name evidence="10" type="ORF">VLY81_02975</name>
</gene>
<evidence type="ECO:0000256" key="5">
    <source>
        <dbReference type="ARBA" id="ARBA00022741"/>
    </source>
</evidence>
<evidence type="ECO:0000313" key="10">
    <source>
        <dbReference type="EMBL" id="WRP15149.1"/>
    </source>
</evidence>
<keyword evidence="8" id="KW-0464">Manganese</keyword>
<evidence type="ECO:0000256" key="2">
    <source>
        <dbReference type="ARBA" id="ARBA00012726"/>
    </source>
</evidence>
<reference evidence="11" key="1">
    <citation type="submission" date="2023-12" db="EMBL/GenBank/DDBJ databases">
        <title>Novel isolates from deep terrestrial aquifers shed light on the physiology and ecology of the class Limnochordia.</title>
        <authorList>
            <person name="Karnachuk O.V."/>
            <person name="Lukina A.P."/>
            <person name="Avakyan M.R."/>
            <person name="Kadnikov V."/>
            <person name="Begmatov S."/>
            <person name="Beletsky A.V."/>
            <person name="Mardanov A.V."/>
            <person name="Ravin N.V."/>
        </authorList>
    </citation>
    <scope>NUCLEOTIDE SEQUENCE [LARGE SCALE GENOMIC DNA]</scope>
    <source>
        <strain evidence="11">LN</strain>
    </source>
</reference>